<organism evidence="1 2">
    <name type="scientific">Chryseobacterium indicum</name>
    <dbReference type="NCBI Taxonomy" id="2766954"/>
    <lineage>
        <taxon>Bacteria</taxon>
        <taxon>Pseudomonadati</taxon>
        <taxon>Bacteroidota</taxon>
        <taxon>Flavobacteriia</taxon>
        <taxon>Flavobacteriales</taxon>
        <taxon>Weeksellaceae</taxon>
        <taxon>Chryseobacterium group</taxon>
        <taxon>Chryseobacterium</taxon>
    </lineage>
</organism>
<dbReference type="EMBL" id="JACSGT010000002">
    <property type="protein sequence ID" value="MCF2221074.1"/>
    <property type="molecule type" value="Genomic_DNA"/>
</dbReference>
<sequence length="269" mass="30803">MKKVKGFALMAKVVMMVVFVLLITRCGSPKQDPPSDHDPQASDHVVFVVQDRSGSVERSETEISVQKSFLTKYLQQHFERPADIILMGLHTYSGSSVNHRLIPYKTTQKVQEEYVSETDKLLKESSEKMEIRKQQKKMEVQLFRALFEEKSEPSSQTAILELLPQISKLSARYASVDIVFLSDMYQESGLRDFDKPSPKTKAVAIEMADADTKEMKRQFSVQEDMLKKVHSIEVLVPSGNDSKMITVPDYWERVFSNLGYQNPVNWSSR</sequence>
<accession>A0ABS9C928</accession>
<name>A0ABS9C928_9FLAO</name>
<keyword evidence="2" id="KW-1185">Reference proteome</keyword>
<reference evidence="1" key="1">
    <citation type="submission" date="2021-08" db="EMBL/GenBank/DDBJ databases">
        <title>Complete genome sequence of Chryseobacterium sp strain PS-8.</title>
        <authorList>
            <person name="Das S.K."/>
        </authorList>
    </citation>
    <scope>NUCLEOTIDE SEQUENCE</scope>
    <source>
        <strain evidence="1">PS-8</strain>
    </source>
</reference>
<evidence type="ECO:0008006" key="3">
    <source>
        <dbReference type="Google" id="ProtNLM"/>
    </source>
</evidence>
<comment type="caution">
    <text evidence="1">The sequence shown here is derived from an EMBL/GenBank/DDBJ whole genome shotgun (WGS) entry which is preliminary data.</text>
</comment>
<protein>
    <recommendedName>
        <fullName evidence="3">VWFA domain-containing protein</fullName>
    </recommendedName>
</protein>
<evidence type="ECO:0000313" key="1">
    <source>
        <dbReference type="EMBL" id="MCF2221074.1"/>
    </source>
</evidence>
<dbReference type="RefSeq" id="WP_235132420.1">
    <property type="nucleotide sequence ID" value="NZ_JACSGT010000002.1"/>
</dbReference>
<gene>
    <name evidence="1" type="ORF">H9Q08_17445</name>
</gene>
<proteinExistence type="predicted"/>
<dbReference type="Proteomes" id="UP001430374">
    <property type="component" value="Unassembled WGS sequence"/>
</dbReference>
<evidence type="ECO:0000313" key="2">
    <source>
        <dbReference type="Proteomes" id="UP001430374"/>
    </source>
</evidence>